<dbReference type="AlphaFoldDB" id="A0A7J4XJT5"/>
<sequence>MKNFTLLLISGLLYSGLSYAQTDQIYTRPNEKTAKAPEKKISQFMKPVNKTTRNNDNSIWRPKTEVCFACDPEDESDEITWYEDNIIQYTYDKYGNVTVFEQESVEAEEGEKRSRTFIKYNDNQKVIERIEQHETDGILVNHQKTEFDYDNIVTDFVTRRATYNWDEVKNEWVKNYEHKKLITRDSNNNITQILVKLLNYDGESYIDRERTDIIYDEVTGKAKTWINSTNDYGDGMQEGIKYDNIVWENTNGQIIETNEQFVTGNNRIKEAKVFKGGKEVGTYKTVFTGKEDFECTINVTQTNSDSEEEYVSNVHTYKILNENGDQREELIYKVDANGDGVFTNDEIVEQQYLIWKYDDKGNQIISAGFFPMEEEEPVATFTASPVTPDPGWEQTDGEMTEYTYNEYGEIVSRVVYMWFYEPGASQYLPMEKYVSSEFLDVSTGMKTTQSKNGKLTYVFNKDGEVEFRMEGMNSYAICNINGNVIVNTKTKNDTETVSIADLPAGLYILKIIGTKGTENVKFMKR</sequence>
<dbReference type="EMBL" id="VWMK01000007">
    <property type="protein sequence ID" value="KAA3766325.1"/>
    <property type="molecule type" value="Genomic_DNA"/>
</dbReference>
<dbReference type="RefSeq" id="WP_005933320.1">
    <property type="nucleotide sequence ID" value="NZ_CABKSE010000003.1"/>
</dbReference>
<gene>
    <name evidence="2" type="ORF">F3F73_09200</name>
</gene>
<dbReference type="GeneID" id="93118334"/>
<dbReference type="InterPro" id="IPR026444">
    <property type="entry name" value="Secre_tail"/>
</dbReference>
<dbReference type="Proteomes" id="UP000422221">
    <property type="component" value="Unassembled WGS sequence"/>
</dbReference>
<comment type="caution">
    <text evidence="2">The sequence shown here is derived from an EMBL/GenBank/DDBJ whole genome shotgun (WGS) entry which is preliminary data.</text>
</comment>
<dbReference type="NCBIfam" id="TIGR04183">
    <property type="entry name" value="Por_Secre_tail"/>
    <property type="match status" value="1"/>
</dbReference>
<proteinExistence type="predicted"/>
<keyword evidence="1" id="KW-0732">Signal</keyword>
<organism evidence="2 3">
    <name type="scientific">Bacteroides salyersiae</name>
    <dbReference type="NCBI Taxonomy" id="291644"/>
    <lineage>
        <taxon>Bacteria</taxon>
        <taxon>Pseudomonadati</taxon>
        <taxon>Bacteroidota</taxon>
        <taxon>Bacteroidia</taxon>
        <taxon>Bacteroidales</taxon>
        <taxon>Bacteroidaceae</taxon>
        <taxon>Bacteroides</taxon>
    </lineage>
</organism>
<reference evidence="2 3" key="1">
    <citation type="journal article" date="2019" name="Nat. Med.">
        <title>A library of human gut bacterial isolates paired with longitudinal multiomics data enables mechanistic microbiome research.</title>
        <authorList>
            <person name="Poyet M."/>
            <person name="Groussin M."/>
            <person name="Gibbons S.M."/>
            <person name="Avila-Pacheco J."/>
            <person name="Jiang X."/>
            <person name="Kearney S.M."/>
            <person name="Perrotta A.R."/>
            <person name="Berdy B."/>
            <person name="Zhao S."/>
            <person name="Lieberman T.D."/>
            <person name="Swanson P.K."/>
            <person name="Smith M."/>
            <person name="Roesemann S."/>
            <person name="Alexander J.E."/>
            <person name="Rich S.A."/>
            <person name="Livny J."/>
            <person name="Vlamakis H."/>
            <person name="Clish C."/>
            <person name="Bullock K."/>
            <person name="Deik A."/>
            <person name="Scott J."/>
            <person name="Pierce K.A."/>
            <person name="Xavier R.J."/>
            <person name="Alm E.J."/>
        </authorList>
    </citation>
    <scope>NUCLEOTIDE SEQUENCE [LARGE SCALE GENOMIC DNA]</scope>
    <source>
        <strain evidence="2 3">BIOML-A10</strain>
    </source>
</reference>
<evidence type="ECO:0000313" key="3">
    <source>
        <dbReference type="Proteomes" id="UP000422221"/>
    </source>
</evidence>
<protein>
    <submittedName>
        <fullName evidence="2">T9SS type A sorting domain-containing protein</fullName>
    </submittedName>
</protein>
<dbReference type="Gene3D" id="2.40.128.720">
    <property type="match status" value="1"/>
</dbReference>
<evidence type="ECO:0000256" key="1">
    <source>
        <dbReference type="SAM" id="SignalP"/>
    </source>
</evidence>
<feature type="chain" id="PRO_5029904989" evidence="1">
    <location>
        <begin position="21"/>
        <end position="525"/>
    </location>
</feature>
<evidence type="ECO:0000313" key="2">
    <source>
        <dbReference type="EMBL" id="KAA3766325.1"/>
    </source>
</evidence>
<name>A0A7J4XJT5_9BACE</name>
<feature type="signal peptide" evidence="1">
    <location>
        <begin position="1"/>
        <end position="20"/>
    </location>
</feature>
<accession>A0A7J4XJT5</accession>